<name>A0A2W4YJ41_9CYAN</name>
<dbReference type="AlphaFoldDB" id="A0A2W4YJ41"/>
<reference evidence="3" key="1">
    <citation type="submission" date="2018-04" db="EMBL/GenBank/DDBJ databases">
        <authorList>
            <person name="Cornet L."/>
        </authorList>
    </citation>
    <scope>NUCLEOTIDE SEQUENCE [LARGE SCALE GENOMIC DNA]</scope>
</reference>
<evidence type="ECO:0000259" key="1">
    <source>
        <dbReference type="Pfam" id="PF05099"/>
    </source>
</evidence>
<dbReference type="Proteomes" id="UP000249081">
    <property type="component" value="Unassembled WGS sequence"/>
</dbReference>
<dbReference type="InterPro" id="IPR007791">
    <property type="entry name" value="DjlA_N"/>
</dbReference>
<proteinExistence type="predicted"/>
<dbReference type="CDD" id="cd07176">
    <property type="entry name" value="terB"/>
    <property type="match status" value="1"/>
</dbReference>
<dbReference type="Gene3D" id="1.10.3680.10">
    <property type="entry name" value="TerB-like"/>
    <property type="match status" value="1"/>
</dbReference>
<dbReference type="EMBL" id="QBMN01000033">
    <property type="protein sequence ID" value="PZO43048.1"/>
    <property type="molecule type" value="Genomic_DNA"/>
</dbReference>
<evidence type="ECO:0000313" key="3">
    <source>
        <dbReference type="Proteomes" id="UP000249081"/>
    </source>
</evidence>
<evidence type="ECO:0000313" key="2">
    <source>
        <dbReference type="EMBL" id="PZO43048.1"/>
    </source>
</evidence>
<dbReference type="Pfam" id="PF05099">
    <property type="entry name" value="TerB"/>
    <property type="match status" value="1"/>
</dbReference>
<dbReference type="SUPFAM" id="SSF158682">
    <property type="entry name" value="TerB-like"/>
    <property type="match status" value="1"/>
</dbReference>
<dbReference type="InterPro" id="IPR029024">
    <property type="entry name" value="TerB-like"/>
</dbReference>
<reference evidence="2 3" key="2">
    <citation type="submission" date="2018-06" db="EMBL/GenBank/DDBJ databases">
        <title>Metagenomic assembly of (sub)arctic Cyanobacteria and their associated microbiome from non-axenic cultures.</title>
        <authorList>
            <person name="Baurain D."/>
        </authorList>
    </citation>
    <scope>NUCLEOTIDE SEQUENCE [LARGE SCALE GENOMIC DNA]</scope>
    <source>
        <strain evidence="2">ULC041bin1</strain>
    </source>
</reference>
<comment type="caution">
    <text evidence="2">The sequence shown here is derived from an EMBL/GenBank/DDBJ whole genome shotgun (WGS) entry which is preliminary data.</text>
</comment>
<organism evidence="2 3">
    <name type="scientific">Shackletoniella antarctica</name>
    <dbReference type="NCBI Taxonomy" id="268115"/>
    <lineage>
        <taxon>Bacteria</taxon>
        <taxon>Bacillati</taxon>
        <taxon>Cyanobacteriota</taxon>
        <taxon>Cyanophyceae</taxon>
        <taxon>Oculatellales</taxon>
        <taxon>Oculatellaceae</taxon>
        <taxon>Shackletoniella</taxon>
    </lineage>
</organism>
<feature type="domain" description="Co-chaperone DjlA N-terminal" evidence="1">
    <location>
        <begin position="11"/>
        <end position="124"/>
    </location>
</feature>
<accession>A0A2W4YJ41</accession>
<protein>
    <submittedName>
        <fullName evidence="2">Tellurite resistance protein TerB</fullName>
    </submittedName>
</protein>
<sequence>MTDLPIGPPEALASIAMVAIAADGYLADQEGQDMTMLLSRMALFSSYSSDDLNRLFNATLNRLKQQGPGVLVNQAKTALPPDLRETAFAIATDLVLSDRTVTPQEQAFLEDLYRILEIPSALAHQIVQVMTIKNRG</sequence>
<gene>
    <name evidence="2" type="ORF">DCF17_06645</name>
</gene>